<evidence type="ECO:0000313" key="3">
    <source>
        <dbReference type="Proteomes" id="UP000294616"/>
    </source>
</evidence>
<dbReference type="RefSeq" id="WP_132220291.1">
    <property type="nucleotide sequence ID" value="NZ_SMGO01000001.1"/>
</dbReference>
<feature type="chain" id="PRO_5020443271" description="PepSY domain-containing protein" evidence="1">
    <location>
        <begin position="23"/>
        <end position="111"/>
    </location>
</feature>
<evidence type="ECO:0008006" key="4">
    <source>
        <dbReference type="Google" id="ProtNLM"/>
    </source>
</evidence>
<dbReference type="EMBL" id="SMGO01000001">
    <property type="protein sequence ID" value="TCK84716.1"/>
    <property type="molecule type" value="Genomic_DNA"/>
</dbReference>
<accession>A0A4R1LYR9</accession>
<evidence type="ECO:0000313" key="2">
    <source>
        <dbReference type="EMBL" id="TCK84716.1"/>
    </source>
</evidence>
<keyword evidence="1" id="KW-0732">Signal</keyword>
<reference evidence="2 3" key="1">
    <citation type="submission" date="2019-03" db="EMBL/GenBank/DDBJ databases">
        <title>Genomic Encyclopedia of Archaeal and Bacterial Type Strains, Phase II (KMG-II): from individual species to whole genera.</title>
        <authorList>
            <person name="Goeker M."/>
        </authorList>
    </citation>
    <scope>NUCLEOTIDE SEQUENCE [LARGE SCALE GENOMIC DNA]</scope>
    <source>
        <strain evidence="2 3">DSM 22554</strain>
    </source>
</reference>
<name>A0A4R1LYR9_9SPHI</name>
<feature type="signal peptide" evidence="1">
    <location>
        <begin position="1"/>
        <end position="22"/>
    </location>
</feature>
<keyword evidence="3" id="KW-1185">Reference proteome</keyword>
<protein>
    <recommendedName>
        <fullName evidence="4">PepSY domain-containing protein</fullName>
    </recommendedName>
</protein>
<dbReference type="Proteomes" id="UP000294616">
    <property type="component" value="Unassembled WGS sequence"/>
</dbReference>
<organism evidence="2 3">
    <name type="scientific">Albibacterium bauzanense</name>
    <dbReference type="NCBI Taxonomy" id="653929"/>
    <lineage>
        <taxon>Bacteria</taxon>
        <taxon>Pseudomonadati</taxon>
        <taxon>Bacteroidota</taxon>
        <taxon>Sphingobacteriia</taxon>
        <taxon>Sphingobacteriales</taxon>
        <taxon>Sphingobacteriaceae</taxon>
        <taxon>Albibacterium</taxon>
    </lineage>
</organism>
<dbReference type="AlphaFoldDB" id="A0A4R1LYR9"/>
<comment type="caution">
    <text evidence="2">The sequence shown here is derived from an EMBL/GenBank/DDBJ whole genome shotgun (WGS) entry which is preliminary data.</text>
</comment>
<evidence type="ECO:0000256" key="1">
    <source>
        <dbReference type="SAM" id="SignalP"/>
    </source>
</evidence>
<dbReference type="OrthoDB" id="674866at2"/>
<gene>
    <name evidence="2" type="ORF">C8N28_0008</name>
</gene>
<proteinExistence type="predicted"/>
<sequence>MKKLLKIMICVAAVGFYGNSYAQQRDTSTLKEDTKELKEDIKDVADTVANKTAEIASKGYAEVTDQVYKDKVGPAGQTIYIDEHSKYYYIDKEGKKVFVTSAQLKDKPNDR</sequence>